<comment type="caution">
    <text evidence="2">The sequence shown here is derived from an EMBL/GenBank/DDBJ whole genome shotgun (WGS) entry which is preliminary data.</text>
</comment>
<reference evidence="3" key="1">
    <citation type="journal article" date="2019" name="Int. J. Syst. Evol. Microbiol.">
        <title>The Global Catalogue of Microorganisms (GCM) 10K type strain sequencing project: providing services to taxonomists for standard genome sequencing and annotation.</title>
        <authorList>
            <consortium name="The Broad Institute Genomics Platform"/>
            <consortium name="The Broad Institute Genome Sequencing Center for Infectious Disease"/>
            <person name="Wu L."/>
            <person name="Ma J."/>
        </authorList>
    </citation>
    <scope>NUCLEOTIDE SEQUENCE [LARGE SCALE GENOMIC DNA]</scope>
    <source>
        <strain evidence="3">CGMCC 4.7330</strain>
    </source>
</reference>
<evidence type="ECO:0000313" key="2">
    <source>
        <dbReference type="EMBL" id="MFC3960771.1"/>
    </source>
</evidence>
<dbReference type="EMBL" id="JBHSAX010000003">
    <property type="protein sequence ID" value="MFC3960771.1"/>
    <property type="molecule type" value="Genomic_DNA"/>
</dbReference>
<dbReference type="Proteomes" id="UP001595696">
    <property type="component" value="Unassembled WGS sequence"/>
</dbReference>
<keyword evidence="3" id="KW-1185">Reference proteome</keyword>
<proteinExistence type="predicted"/>
<protein>
    <submittedName>
        <fullName evidence="2">Uncharacterized protein</fullName>
    </submittedName>
</protein>
<accession>A0ABV8DM94</accession>
<evidence type="ECO:0000256" key="1">
    <source>
        <dbReference type="SAM" id="MobiDB-lite"/>
    </source>
</evidence>
<sequence>MPPSTPRWCAVTAVNGKPHSRNHSTSVASPRSSPSGAVARTSSGAATPAPSATSAPITAVARSPARASARIAAVPW</sequence>
<feature type="compositionally biased region" description="Low complexity" evidence="1">
    <location>
        <begin position="24"/>
        <end position="76"/>
    </location>
</feature>
<name>A0ABV8DM94_9NOCA</name>
<dbReference type="RefSeq" id="WP_378610544.1">
    <property type="nucleotide sequence ID" value="NZ_JBHSAX010000003.1"/>
</dbReference>
<organism evidence="2 3">
    <name type="scientific">Nocardia jiangsuensis</name>
    <dbReference type="NCBI Taxonomy" id="1691563"/>
    <lineage>
        <taxon>Bacteria</taxon>
        <taxon>Bacillati</taxon>
        <taxon>Actinomycetota</taxon>
        <taxon>Actinomycetes</taxon>
        <taxon>Mycobacteriales</taxon>
        <taxon>Nocardiaceae</taxon>
        <taxon>Nocardia</taxon>
    </lineage>
</organism>
<evidence type="ECO:0000313" key="3">
    <source>
        <dbReference type="Proteomes" id="UP001595696"/>
    </source>
</evidence>
<gene>
    <name evidence="2" type="ORF">ACFO0B_02070</name>
</gene>
<feature type="region of interest" description="Disordered" evidence="1">
    <location>
        <begin position="13"/>
        <end position="76"/>
    </location>
</feature>